<evidence type="ECO:0000256" key="2">
    <source>
        <dbReference type="ARBA" id="ARBA00005141"/>
    </source>
</evidence>
<evidence type="ECO:0000313" key="16">
    <source>
        <dbReference type="EMBL" id="CAL58428.1"/>
    </source>
</evidence>
<dbReference type="InterPro" id="IPR036922">
    <property type="entry name" value="Rieske_2Fe-2S_sf"/>
</dbReference>
<dbReference type="PANTHER" id="PTHR46522:SF1">
    <property type="entry name" value="INACTIVE CYTIDINE MONOPHOSPHATE-N-ACETYLNEURAMINIC ACID HYDROXYLASE"/>
    <property type="match status" value="1"/>
</dbReference>
<evidence type="ECO:0000256" key="3">
    <source>
        <dbReference type="ARBA" id="ARBA00010303"/>
    </source>
</evidence>
<keyword evidence="7" id="KW-0479">Metal-binding</keyword>
<dbReference type="PROSITE" id="PS51296">
    <property type="entry name" value="RIESKE"/>
    <property type="match status" value="1"/>
</dbReference>
<evidence type="ECO:0000256" key="7">
    <source>
        <dbReference type="ARBA" id="ARBA00022723"/>
    </source>
</evidence>
<evidence type="ECO:0000256" key="13">
    <source>
        <dbReference type="ARBA" id="ARBA00048491"/>
    </source>
</evidence>
<dbReference type="GO" id="GO:0051537">
    <property type="term" value="F:2 iron, 2 sulfur cluster binding"/>
    <property type="evidence" value="ECO:0007669"/>
    <property type="project" value="UniProtKB-KW"/>
</dbReference>
<dbReference type="AlphaFoldDB" id="Q00S34"/>
<feature type="domain" description="Rieske" evidence="15">
    <location>
        <begin position="8"/>
        <end position="107"/>
    </location>
</feature>
<dbReference type="Proteomes" id="UP000009170">
    <property type="component" value="Unassembled WGS sequence"/>
</dbReference>
<evidence type="ECO:0000256" key="12">
    <source>
        <dbReference type="ARBA" id="ARBA00033362"/>
    </source>
</evidence>
<keyword evidence="17" id="KW-1185">Reference proteome</keyword>
<evidence type="ECO:0000256" key="5">
    <source>
        <dbReference type="ARBA" id="ARBA00015403"/>
    </source>
</evidence>
<dbReference type="EMBL" id="CAID01000019">
    <property type="protein sequence ID" value="CAL58428.1"/>
    <property type="molecule type" value="Genomic_DNA"/>
</dbReference>
<keyword evidence="6" id="KW-0001">2Fe-2S</keyword>
<dbReference type="Gene3D" id="3.60.15.10">
    <property type="entry name" value="Ribonuclease Z/Hydroxyacylglutathione hydrolase-like"/>
    <property type="match status" value="1"/>
</dbReference>
<keyword evidence="8" id="KW-0408">Iron</keyword>
<evidence type="ECO:0000256" key="6">
    <source>
        <dbReference type="ARBA" id="ARBA00022714"/>
    </source>
</evidence>
<dbReference type="InterPro" id="IPR036866">
    <property type="entry name" value="RibonucZ/Hydroxyglut_hydro"/>
</dbReference>
<reference evidence="16 17" key="2">
    <citation type="journal article" date="2014" name="BMC Genomics">
        <title>An improved genome of the model marine alga Ostreococcus tauri unfolds by assessing Illumina de novo assemblies.</title>
        <authorList>
            <person name="Blanc-Mathieu R."/>
            <person name="Verhelst B."/>
            <person name="Derelle E."/>
            <person name="Rombauts S."/>
            <person name="Bouget F.Y."/>
            <person name="Carre I."/>
            <person name="Chateau A."/>
            <person name="Eyre-Walker A."/>
            <person name="Grimsley N."/>
            <person name="Moreau H."/>
            <person name="Piegu B."/>
            <person name="Rivals E."/>
            <person name="Schackwitz W."/>
            <person name="Van de Peer Y."/>
            <person name="Piganeau G."/>
        </authorList>
    </citation>
    <scope>NUCLEOTIDE SEQUENCE [LARGE SCALE GENOMIC DNA]</scope>
    <source>
        <strain evidence="17">OTTH 0595 / CCAP 157/2 / RCC745</strain>
    </source>
</reference>
<comment type="similarity">
    <text evidence="3">Belongs to the CMP-Neu5Ac hydroxylase family.</text>
</comment>
<dbReference type="InParanoid" id="Q00S34"/>
<dbReference type="InterPro" id="IPR027033">
    <property type="entry name" value="Cnh"/>
</dbReference>
<dbReference type="GeneID" id="9838497"/>
<dbReference type="GO" id="GO:0005737">
    <property type="term" value="C:cytoplasm"/>
    <property type="evidence" value="ECO:0007669"/>
    <property type="project" value="TreeGrafter"/>
</dbReference>
<name>Q00S34_OSTTA</name>
<dbReference type="Gene3D" id="2.102.10.10">
    <property type="entry name" value="Rieske [2Fe-2S] iron-sulphur domain"/>
    <property type="match status" value="1"/>
</dbReference>
<evidence type="ECO:0000256" key="1">
    <source>
        <dbReference type="ARBA" id="ARBA00003414"/>
    </source>
</evidence>
<feature type="transmembrane region" description="Helical" evidence="14">
    <location>
        <begin position="571"/>
        <end position="590"/>
    </location>
</feature>
<evidence type="ECO:0000259" key="15">
    <source>
        <dbReference type="PROSITE" id="PS51296"/>
    </source>
</evidence>
<dbReference type="KEGG" id="ota:OT_ostta19g00610"/>
<comment type="caution">
    <text evidence="16">The sequence shown here is derived from an EMBL/GenBank/DDBJ whole genome shotgun (WGS) entry which is preliminary data.</text>
</comment>
<comment type="catalytic activity">
    <reaction evidence="13">
        <text>CMP-N-acetyl-beta-neuraminate + 2 Fe(II)-[cytochrome b5] + O2 + 2 H(+) = CMP-N-glycoloyl-beta-neuraminate + 2 Fe(III)-[cytochrome b5] + H2O</text>
        <dbReference type="Rhea" id="RHEA:16145"/>
        <dbReference type="Rhea" id="RHEA-COMP:10438"/>
        <dbReference type="Rhea" id="RHEA-COMP:10439"/>
        <dbReference type="ChEBI" id="CHEBI:15377"/>
        <dbReference type="ChEBI" id="CHEBI:15378"/>
        <dbReference type="ChEBI" id="CHEBI:15379"/>
        <dbReference type="ChEBI" id="CHEBI:29033"/>
        <dbReference type="ChEBI" id="CHEBI:29034"/>
        <dbReference type="ChEBI" id="CHEBI:57812"/>
        <dbReference type="ChEBI" id="CHEBI:58376"/>
        <dbReference type="EC" id="1.14.18.2"/>
    </reaction>
</comment>
<evidence type="ECO:0000256" key="9">
    <source>
        <dbReference type="ARBA" id="ARBA00023014"/>
    </source>
</evidence>
<dbReference type="GO" id="GO:0046381">
    <property type="term" value="P:CMP-N-acetylneuraminate metabolic process"/>
    <property type="evidence" value="ECO:0007669"/>
    <property type="project" value="TreeGrafter"/>
</dbReference>
<dbReference type="SUPFAM" id="SSF56281">
    <property type="entry name" value="Metallo-hydrolase/oxidoreductase"/>
    <property type="match status" value="1"/>
</dbReference>
<evidence type="ECO:0000313" key="17">
    <source>
        <dbReference type="Proteomes" id="UP000009170"/>
    </source>
</evidence>
<proteinExistence type="inferred from homology"/>
<organism evidence="16 17">
    <name type="scientific">Ostreococcus tauri</name>
    <name type="common">Marine green alga</name>
    <dbReference type="NCBI Taxonomy" id="70448"/>
    <lineage>
        <taxon>Eukaryota</taxon>
        <taxon>Viridiplantae</taxon>
        <taxon>Chlorophyta</taxon>
        <taxon>Mamiellophyceae</taxon>
        <taxon>Mamiellales</taxon>
        <taxon>Bathycoccaceae</taxon>
        <taxon>Ostreococcus</taxon>
    </lineage>
</organism>
<reference evidence="17" key="1">
    <citation type="journal article" date="2006" name="Proc. Natl. Acad. Sci. U.S.A.">
        <title>Genome analysis of the smallest free-living eukaryote Ostreococcus tauri unveils many unique features.</title>
        <authorList>
            <person name="Derelle E."/>
            <person name="Ferraz C."/>
            <person name="Rombauts S."/>
            <person name="Rouze P."/>
            <person name="Worden A.Z."/>
            <person name="Robbens S."/>
            <person name="Partensky F."/>
            <person name="Degroeve S."/>
            <person name="Echeynie S."/>
            <person name="Cooke R."/>
            <person name="Saeys Y."/>
            <person name="Wuyts J."/>
            <person name="Jabbari K."/>
            <person name="Bowler C."/>
            <person name="Panaud O."/>
            <person name="Piegu B."/>
            <person name="Ball S.G."/>
            <person name="Ral J.-P."/>
            <person name="Bouget F.-Y."/>
            <person name="Piganeau G."/>
            <person name="De Baets B."/>
            <person name="Picard A."/>
            <person name="Delseny M."/>
            <person name="Demaille J."/>
            <person name="Van de Peer Y."/>
            <person name="Moreau H."/>
        </authorList>
    </citation>
    <scope>NUCLEOTIDE SEQUENCE [LARGE SCALE GENOMIC DNA]</scope>
    <source>
        <strain evidence="17">OTTH 0595 / CCAP 157/2 / RCC745</strain>
    </source>
</reference>
<evidence type="ECO:0000256" key="4">
    <source>
        <dbReference type="ARBA" id="ARBA00011904"/>
    </source>
</evidence>
<dbReference type="UniPathway" id="UPA00628"/>
<dbReference type="PANTHER" id="PTHR46522">
    <property type="entry name" value="CYTIDINE MONOPHOSPHATE-N-ACETYLNEURAMINIC ACID HYDROXYLASE"/>
    <property type="match status" value="1"/>
</dbReference>
<evidence type="ECO:0000256" key="8">
    <source>
        <dbReference type="ARBA" id="ARBA00023004"/>
    </source>
</evidence>
<dbReference type="OMA" id="WKSFLMC"/>
<keyword evidence="9" id="KW-0411">Iron-sulfur</keyword>
<dbReference type="InterPro" id="IPR017941">
    <property type="entry name" value="Rieske_2Fe-2S"/>
</dbReference>
<comment type="function">
    <text evidence="1">Sialic acids are components of carbohydrate chains of glycoconjugates and are involved in cell-cell recognition and cell-pathogen interactions. Catalyzes the conversion of CMP-N-acetylneuraminic acid (CMP-Neu5Ac) into its hydroxylated derivative CMP-N-glycolylneuraminic acid (CMP-Neu5Gc), a sialic acid abundantly expressed at the surface of many cells.</text>
</comment>
<dbReference type="OrthoDB" id="332863at2759"/>
<dbReference type="GO" id="GO:0046872">
    <property type="term" value="F:metal ion binding"/>
    <property type="evidence" value="ECO:0007669"/>
    <property type="project" value="UniProtKB-KW"/>
</dbReference>
<keyword evidence="14" id="KW-0472">Membrane</keyword>
<evidence type="ECO:0000256" key="14">
    <source>
        <dbReference type="SAM" id="Phobius"/>
    </source>
</evidence>
<sequence length="591" mass="67743">MKKEVLTLSPTELRELSVGINCISKSGFSLLVLKRGDGTLQACENLCKHQGGKFAPSTDIEDMGTNIAKCTRHHWKLDCETLEYVNPPEVHKQEPLHIKYGRDGSATFLKEVAELPWREGLPRAKLDSNELTVTYLSHACLEFKLGRHVIVSDPWLIGPAFLRGWWLKHQPPENAIERVCNADAIWISHGHSDHLNIHTLRLVAARRPDIPIFVGELNEPIIPQDVMEDIGLTNVNIIPTGKWYYLDENSRFMINTDDTLPEVDTWVIMEHKGHRIINFVDCSAPSAFNVPDEQVDVILTDFASGASGFPSCFADMYGSEKVLQLANEKRRLFLRKLGDLARRTRAKAYIPMAGYFTPSHPSDSDVLKLNRQNSPEEAVTFLKKTHPHMKAWIPFPGGRFDLCSLEGDEAPDESSYTCKSWQFSSYTSQIESVAERAMVTREQLQQYFDWVGFADYDLVLHVVEMDEKLESIVREFFIDFDSKKPKVVTFKPRLGKYLRMRVRSTSFRYVLHTGSTWDDLLIGFQARISVSPDVYHFKFYNHFSNLLPRNKPQFKLSETTIERQQQKISKFNSLLVYAFILVMAVIHAMLR</sequence>
<dbReference type="GO" id="GO:0030338">
    <property type="term" value="F:CMP-N-acetylneuraminate monooxygenase activity"/>
    <property type="evidence" value="ECO:0007669"/>
    <property type="project" value="UniProtKB-EC"/>
</dbReference>
<keyword evidence="14" id="KW-1133">Transmembrane helix</keyword>
<dbReference type="EC" id="1.14.18.2" evidence="4"/>
<dbReference type="GO" id="GO:0006054">
    <property type="term" value="P:N-acetylneuraminate metabolic process"/>
    <property type="evidence" value="ECO:0007669"/>
    <property type="project" value="UniProtKB-UniPathway"/>
</dbReference>
<protein>
    <recommendedName>
        <fullName evidence="5">Cytidine monophosphate-N-acetylneuraminic acid hydroxylase</fullName>
        <ecNumber evidence="4">1.14.18.2</ecNumber>
    </recommendedName>
    <alternativeName>
        <fullName evidence="12">CMP-N-acetylneuraminate monooxygenase</fullName>
    </alternativeName>
    <alternativeName>
        <fullName evidence="11">CMP-Neu5Ac hydroxylase</fullName>
    </alternativeName>
    <alternativeName>
        <fullName evidence="10">CMP-NeuAc hydroxylase</fullName>
    </alternativeName>
</protein>
<evidence type="ECO:0000256" key="11">
    <source>
        <dbReference type="ARBA" id="ARBA00030460"/>
    </source>
</evidence>
<dbReference type="SUPFAM" id="SSF50022">
    <property type="entry name" value="ISP domain"/>
    <property type="match status" value="1"/>
</dbReference>
<comment type="pathway">
    <text evidence="2">Amino-sugar metabolism; N-acetylneuraminate metabolism.</text>
</comment>
<evidence type="ECO:0000256" key="10">
    <source>
        <dbReference type="ARBA" id="ARBA00029883"/>
    </source>
</evidence>
<dbReference type="RefSeq" id="XP_003084363.1">
    <property type="nucleotide sequence ID" value="XM_003084315.1"/>
</dbReference>
<dbReference type="Pfam" id="PF13483">
    <property type="entry name" value="Lactamase_B_3"/>
    <property type="match status" value="1"/>
</dbReference>
<keyword evidence="14" id="KW-0812">Transmembrane</keyword>
<gene>
    <name evidence="16" type="ORF">OT_ostta19g00610</name>
</gene>
<accession>Q00S34</accession>